<dbReference type="Proteomes" id="UP000011758">
    <property type="component" value="Unassembled WGS sequence"/>
</dbReference>
<dbReference type="Pfam" id="PF23139">
    <property type="entry name" value="OB_YrrC"/>
    <property type="match status" value="1"/>
</dbReference>
<dbReference type="GO" id="GO:0009338">
    <property type="term" value="C:exodeoxyribonuclease V complex"/>
    <property type="evidence" value="ECO:0007669"/>
    <property type="project" value="TreeGrafter"/>
</dbReference>
<dbReference type="Pfam" id="PF13538">
    <property type="entry name" value="UvrD_C_2"/>
    <property type="match status" value="1"/>
</dbReference>
<reference evidence="8 9" key="1">
    <citation type="submission" date="2013-02" db="EMBL/GenBank/DDBJ databases">
        <title>The Genome Sequence of Lactobacillus catenaformis F0143.</title>
        <authorList>
            <consortium name="The Broad Institute Genome Sequencing Platform"/>
            <person name="Earl A."/>
            <person name="Ward D."/>
            <person name="Feldgarden M."/>
            <person name="Gevers D."/>
            <person name="Izard J."/>
            <person name="Blanton J.M."/>
            <person name="Mathney J."/>
            <person name="Dewhirst F.E."/>
            <person name="Young S.K."/>
            <person name="Zeng Q."/>
            <person name="Gargeya S."/>
            <person name="Fitzgerald M."/>
            <person name="Haas B."/>
            <person name="Abouelleil A."/>
            <person name="Alvarado L."/>
            <person name="Arachchi H.M."/>
            <person name="Berlin A."/>
            <person name="Chapman S.B."/>
            <person name="Gearin G."/>
            <person name="Goldberg J."/>
            <person name="Griggs A."/>
            <person name="Gujja S."/>
            <person name="Hansen M."/>
            <person name="Heiman D."/>
            <person name="Howarth C."/>
            <person name="Larimer J."/>
            <person name="Lui A."/>
            <person name="MacDonald P.J.P."/>
            <person name="McCowen C."/>
            <person name="Montmayeur A."/>
            <person name="Murphy C."/>
            <person name="Neiman D."/>
            <person name="Pearson M."/>
            <person name="Priest M."/>
            <person name="Roberts A."/>
            <person name="Saif S."/>
            <person name="Shea T."/>
            <person name="Sisk P."/>
            <person name="Stolte C."/>
            <person name="Sykes S."/>
            <person name="Wortman J."/>
            <person name="Nusbaum C."/>
            <person name="Birren B."/>
        </authorList>
    </citation>
    <scope>NUCLEOTIDE SEQUENCE [LARGE SCALE GENOMIC DNA]</scope>
    <source>
        <strain evidence="8 9">OT 569</strain>
    </source>
</reference>
<evidence type="ECO:0000256" key="3">
    <source>
        <dbReference type="HAMAP-Rule" id="MF_01488"/>
    </source>
</evidence>
<feature type="domain" description="ATP-dependent RecD2 DNA helicase-like helix-hairpin-helix" evidence="5">
    <location>
        <begin position="145"/>
        <end position="231"/>
    </location>
</feature>
<dbReference type="PANTHER" id="PTHR43788:SF6">
    <property type="entry name" value="DNA HELICASE B"/>
    <property type="match status" value="1"/>
</dbReference>
<feature type="binding site" evidence="3">
    <location>
        <begin position="343"/>
        <end position="347"/>
    </location>
    <ligand>
        <name>ATP</name>
        <dbReference type="ChEBI" id="CHEBI:30616"/>
    </ligand>
</feature>
<dbReference type="GO" id="GO:0016887">
    <property type="term" value="F:ATP hydrolysis activity"/>
    <property type="evidence" value="ECO:0007669"/>
    <property type="project" value="RHEA"/>
</dbReference>
<dbReference type="SUPFAM" id="SSF52540">
    <property type="entry name" value="P-loop containing nucleoside triphosphate hydrolases"/>
    <property type="match status" value="1"/>
</dbReference>
<dbReference type="Pfam" id="PF18335">
    <property type="entry name" value="SH3_13"/>
    <property type="match status" value="1"/>
</dbReference>
<evidence type="ECO:0000313" key="8">
    <source>
        <dbReference type="EMBL" id="EMD17252.1"/>
    </source>
</evidence>
<dbReference type="InterPro" id="IPR006345">
    <property type="entry name" value="RecD2"/>
</dbReference>
<feature type="domain" description="UvrD-like helicase C-terminal" evidence="4">
    <location>
        <begin position="643"/>
        <end position="691"/>
    </location>
</feature>
<evidence type="ECO:0000256" key="2">
    <source>
        <dbReference type="ARBA" id="ARBA00022840"/>
    </source>
</evidence>
<dbReference type="GO" id="GO:0017116">
    <property type="term" value="F:single-stranded DNA helicase activity"/>
    <property type="evidence" value="ECO:0007669"/>
    <property type="project" value="TreeGrafter"/>
</dbReference>
<dbReference type="InterPro" id="IPR041451">
    <property type="entry name" value="RecD2_SH13"/>
</dbReference>
<sequence>MQSYTGTIIRIRFYSEETKFIVAQFETVQESKPITITGNMSYVSMDERYLIEGEYVFHPRYGKQFKLSGYEVLLANDSREIIRYLSSSLFKGIGEKQAKKIVDYLGEECLSMIKEDPSCLNMVEGITEKKIQTISQVLKSQDYDQELLNLFMGHGISSRYLEMIQSVYKEKTLSILQTNPYMLIEDIEGIGFKSADSLAFKLGFEKNHPYRLKAAISYSLMTVCFQSGSIYTSKENLYKQTGRLVPIALEDFENYLSELIEEEKIVYENDNYYTYDLYHSELTIASDLRILMNRPEIISDKSLIDKRIDEVQEYLGIRYDRIQRQAIHSFLKSSVMILTGGPGTGKTTIVRGIMRVYRSFFPDHMIDLCAPTGRAAKRLEELTHLETSTIHRLLKWDLHKNTFAVNKKNPLDTRLMIVDEFSMVDSLLFARLLEAGTHLSKLLIIGDDKQLPSVSPGQVLNDLLETGQIETVRLNTIYRQKEDSGIVELAHDIRNDRYDERIFEFYPAIHFINCLSYEVLKHTVSIVLDCLERGYQPKDIQVLSPMYQGIAGVDSMNEILQNLMNPKKLSKQELKIGSRLFREGDKLLQLKNRPDDNIYNGDIGTLIEIMPKEKGDLSETLIVEFDDGNYVEYVQSDFSSLTPAYAMTIHKSQGSEFPVVIMPVLSDFSIMNRKNLLYTGMTRAKKELYLLGSQDVLKASLKKQAAKRHTSLKERFNYPMLKIEDFE</sequence>
<evidence type="ECO:0000259" key="7">
    <source>
        <dbReference type="Pfam" id="PF23139"/>
    </source>
</evidence>
<dbReference type="OrthoDB" id="9803432at2"/>
<dbReference type="EC" id="5.6.2.3" evidence="3"/>
<dbReference type="CDD" id="cd18809">
    <property type="entry name" value="SF1_C_RecD"/>
    <property type="match status" value="1"/>
</dbReference>
<protein>
    <recommendedName>
        <fullName evidence="3">ATP-dependent RecD2 DNA helicase</fullName>
        <ecNumber evidence="3">5.6.2.3</ecNumber>
    </recommendedName>
    <alternativeName>
        <fullName evidence="3">DNA 5'-3' helicase subunit RecD2</fullName>
    </alternativeName>
</protein>
<keyword evidence="3" id="KW-0413">Isomerase</keyword>
<dbReference type="Gene3D" id="2.30.30.940">
    <property type="match status" value="1"/>
</dbReference>
<keyword evidence="1 3" id="KW-0547">Nucleotide-binding</keyword>
<dbReference type="Gene3D" id="3.40.50.300">
    <property type="entry name" value="P-loop containing nucleotide triphosphate hydrolases"/>
    <property type="match status" value="2"/>
</dbReference>
<feature type="domain" description="ATP-dependent RecD2 DNA helicase OB-fold" evidence="7">
    <location>
        <begin position="1"/>
        <end position="72"/>
    </location>
</feature>
<comment type="catalytic activity">
    <reaction evidence="3">
        <text>ATP + H2O = ADP + phosphate + H(+)</text>
        <dbReference type="Rhea" id="RHEA:13065"/>
        <dbReference type="ChEBI" id="CHEBI:15377"/>
        <dbReference type="ChEBI" id="CHEBI:15378"/>
        <dbReference type="ChEBI" id="CHEBI:30616"/>
        <dbReference type="ChEBI" id="CHEBI:43474"/>
        <dbReference type="ChEBI" id="CHEBI:456216"/>
        <dbReference type="EC" id="5.6.2.3"/>
    </reaction>
</comment>
<dbReference type="InterPro" id="IPR010994">
    <property type="entry name" value="RuvA_2-like"/>
</dbReference>
<dbReference type="Pfam" id="PF13245">
    <property type="entry name" value="AAA_19"/>
    <property type="match status" value="1"/>
</dbReference>
<dbReference type="InterPro" id="IPR027785">
    <property type="entry name" value="UvrD-like_helicase_C"/>
</dbReference>
<comment type="caution">
    <text evidence="8">The sequence shown here is derived from an EMBL/GenBank/DDBJ whole genome shotgun (WGS) entry which is preliminary data.</text>
</comment>
<keyword evidence="3 8" id="KW-0347">Helicase</keyword>
<dbReference type="GO" id="GO:0043139">
    <property type="term" value="F:5'-3' DNA helicase activity"/>
    <property type="evidence" value="ECO:0007669"/>
    <property type="project" value="UniProtKB-UniRule"/>
</dbReference>
<dbReference type="EMBL" id="AGEJ01000008">
    <property type="protein sequence ID" value="EMD17252.1"/>
    <property type="molecule type" value="Genomic_DNA"/>
</dbReference>
<keyword evidence="3" id="KW-0378">Hydrolase</keyword>
<proteinExistence type="inferred from homology"/>
<evidence type="ECO:0000259" key="6">
    <source>
        <dbReference type="Pfam" id="PF18335"/>
    </source>
</evidence>
<dbReference type="NCBIfam" id="TIGR01448">
    <property type="entry name" value="recD_rel"/>
    <property type="match status" value="1"/>
</dbReference>
<dbReference type="SUPFAM" id="SSF47781">
    <property type="entry name" value="RuvA domain 2-like"/>
    <property type="match status" value="1"/>
</dbReference>
<comment type="similarity">
    <text evidence="3">Belongs to the RecD family. RecD2 subfamily.</text>
</comment>
<keyword evidence="2 3" id="KW-0067">ATP-binding</keyword>
<dbReference type="RefSeq" id="WP_004801592.1">
    <property type="nucleotide sequence ID" value="NZ_KB446646.1"/>
</dbReference>
<evidence type="ECO:0000256" key="1">
    <source>
        <dbReference type="ARBA" id="ARBA00022741"/>
    </source>
</evidence>
<feature type="domain" description="ATP-dependent RecD2 DNA helicase SH3" evidence="6">
    <location>
        <begin position="556"/>
        <end position="625"/>
    </location>
</feature>
<dbReference type="InterPro" id="IPR027417">
    <property type="entry name" value="P-loop_NTPase"/>
</dbReference>
<keyword evidence="3" id="KW-0238">DNA-binding</keyword>
<dbReference type="CDD" id="cd17933">
    <property type="entry name" value="DEXSc_RecD-like"/>
    <property type="match status" value="1"/>
</dbReference>
<evidence type="ECO:0000259" key="5">
    <source>
        <dbReference type="Pfam" id="PF14490"/>
    </source>
</evidence>
<dbReference type="InterPro" id="IPR050534">
    <property type="entry name" value="Coronavir_polyprotein_1ab"/>
</dbReference>
<dbReference type="GO" id="GO:0006310">
    <property type="term" value="P:DNA recombination"/>
    <property type="evidence" value="ECO:0007669"/>
    <property type="project" value="InterPro"/>
</dbReference>
<dbReference type="Gene3D" id="1.10.10.2220">
    <property type="match status" value="1"/>
</dbReference>
<dbReference type="STRING" id="999415.HMPREF9943_00405"/>
<dbReference type="HAMAP" id="MF_01488">
    <property type="entry name" value="RecD2"/>
    <property type="match status" value="1"/>
</dbReference>
<dbReference type="eggNOG" id="COG0507">
    <property type="taxonomic scope" value="Bacteria"/>
</dbReference>
<comment type="function">
    <text evidence="3">DNA-dependent ATPase and ATP-dependent 5'-3' DNA helicase. Has no activity on blunt DNA or DNA with 3'-overhangs, requires at least 10 bases of 5'-ssDNA for helicase activity.</text>
</comment>
<evidence type="ECO:0000313" key="9">
    <source>
        <dbReference type="Proteomes" id="UP000011758"/>
    </source>
</evidence>
<organism evidence="8 9">
    <name type="scientific">Eggerthia catenaformis OT 569 = DSM 20559</name>
    <dbReference type="NCBI Taxonomy" id="999415"/>
    <lineage>
        <taxon>Bacteria</taxon>
        <taxon>Bacillati</taxon>
        <taxon>Bacillota</taxon>
        <taxon>Erysipelotrichia</taxon>
        <taxon>Erysipelotrichales</taxon>
        <taxon>Coprobacillaceae</taxon>
        <taxon>Eggerthia</taxon>
    </lineage>
</organism>
<dbReference type="InterPro" id="IPR055446">
    <property type="entry name" value="RecD2_N_OB"/>
</dbReference>
<dbReference type="PANTHER" id="PTHR43788">
    <property type="entry name" value="DNA2/NAM7 HELICASE FAMILY MEMBER"/>
    <property type="match status" value="1"/>
</dbReference>
<keyword evidence="9" id="KW-1185">Reference proteome</keyword>
<gene>
    <name evidence="3" type="primary">recD2</name>
    <name evidence="8" type="ORF">HMPREF9943_00405</name>
</gene>
<dbReference type="GO" id="GO:0005524">
    <property type="term" value="F:ATP binding"/>
    <property type="evidence" value="ECO:0007669"/>
    <property type="project" value="UniProtKB-UniRule"/>
</dbReference>
<name>M2PA56_9FIRM</name>
<dbReference type="AlphaFoldDB" id="M2PA56"/>
<dbReference type="InterPro" id="IPR029493">
    <property type="entry name" value="RecD2-like_HHH"/>
</dbReference>
<dbReference type="PATRIC" id="fig|999415.3.peg.400"/>
<accession>M2PA56</accession>
<dbReference type="GO" id="GO:0003677">
    <property type="term" value="F:DNA binding"/>
    <property type="evidence" value="ECO:0007669"/>
    <property type="project" value="UniProtKB-UniRule"/>
</dbReference>
<evidence type="ECO:0000259" key="4">
    <source>
        <dbReference type="Pfam" id="PF13538"/>
    </source>
</evidence>
<dbReference type="Pfam" id="PF14490">
    <property type="entry name" value="HHH_RecD2"/>
    <property type="match status" value="1"/>
</dbReference>